<keyword evidence="2" id="KW-1185">Reference proteome</keyword>
<proteinExistence type="predicted"/>
<accession>A0AAD7W5Q5</accession>
<protein>
    <submittedName>
        <fullName evidence="1">Uncharacterized protein</fullName>
    </submittedName>
</protein>
<organism evidence="1 2">
    <name type="scientific">Aldrovandia affinis</name>
    <dbReference type="NCBI Taxonomy" id="143900"/>
    <lineage>
        <taxon>Eukaryota</taxon>
        <taxon>Metazoa</taxon>
        <taxon>Chordata</taxon>
        <taxon>Craniata</taxon>
        <taxon>Vertebrata</taxon>
        <taxon>Euteleostomi</taxon>
        <taxon>Actinopterygii</taxon>
        <taxon>Neopterygii</taxon>
        <taxon>Teleostei</taxon>
        <taxon>Notacanthiformes</taxon>
        <taxon>Halosauridae</taxon>
        <taxon>Aldrovandia</taxon>
    </lineage>
</organism>
<comment type="caution">
    <text evidence="1">The sequence shown here is derived from an EMBL/GenBank/DDBJ whole genome shotgun (WGS) entry which is preliminary data.</text>
</comment>
<gene>
    <name evidence="1" type="ORF">AAFF_G00214190</name>
</gene>
<evidence type="ECO:0000313" key="2">
    <source>
        <dbReference type="Proteomes" id="UP001221898"/>
    </source>
</evidence>
<name>A0AAD7W5Q5_9TELE</name>
<dbReference type="AlphaFoldDB" id="A0AAD7W5Q5"/>
<evidence type="ECO:0000313" key="1">
    <source>
        <dbReference type="EMBL" id="KAJ8383849.1"/>
    </source>
</evidence>
<dbReference type="Proteomes" id="UP001221898">
    <property type="component" value="Unassembled WGS sequence"/>
</dbReference>
<dbReference type="EMBL" id="JAINUG010000284">
    <property type="protein sequence ID" value="KAJ8383849.1"/>
    <property type="molecule type" value="Genomic_DNA"/>
</dbReference>
<reference evidence="1" key="1">
    <citation type="journal article" date="2023" name="Science">
        <title>Genome structures resolve the early diversification of teleost fishes.</title>
        <authorList>
            <person name="Parey E."/>
            <person name="Louis A."/>
            <person name="Montfort J."/>
            <person name="Bouchez O."/>
            <person name="Roques C."/>
            <person name="Iampietro C."/>
            <person name="Lluch J."/>
            <person name="Castinel A."/>
            <person name="Donnadieu C."/>
            <person name="Desvignes T."/>
            <person name="Floi Bucao C."/>
            <person name="Jouanno E."/>
            <person name="Wen M."/>
            <person name="Mejri S."/>
            <person name="Dirks R."/>
            <person name="Jansen H."/>
            <person name="Henkel C."/>
            <person name="Chen W.J."/>
            <person name="Zahm M."/>
            <person name="Cabau C."/>
            <person name="Klopp C."/>
            <person name="Thompson A.W."/>
            <person name="Robinson-Rechavi M."/>
            <person name="Braasch I."/>
            <person name="Lecointre G."/>
            <person name="Bobe J."/>
            <person name="Postlethwait J.H."/>
            <person name="Berthelot C."/>
            <person name="Roest Crollius H."/>
            <person name="Guiguen Y."/>
        </authorList>
    </citation>
    <scope>NUCLEOTIDE SEQUENCE</scope>
    <source>
        <strain evidence="1">NC1722</strain>
    </source>
</reference>
<sequence length="67" mass="7527">MVSLTPVPIYLLFEGSAQLQSDSSWWCDREFKPCLEATGTPSSPMRRRHLTPADNDKRIVFVANSGD</sequence>